<feature type="compositionally biased region" description="Basic and acidic residues" evidence="2">
    <location>
        <begin position="154"/>
        <end position="178"/>
    </location>
</feature>
<comment type="caution">
    <text evidence="3">The sequence shown here is derived from an EMBL/GenBank/DDBJ whole genome shotgun (WGS) entry which is preliminary data.</text>
</comment>
<evidence type="ECO:0000256" key="1">
    <source>
        <dbReference type="SAM" id="Coils"/>
    </source>
</evidence>
<dbReference type="Proteomes" id="UP001281761">
    <property type="component" value="Unassembled WGS sequence"/>
</dbReference>
<evidence type="ECO:0000256" key="2">
    <source>
        <dbReference type="SAM" id="MobiDB-lite"/>
    </source>
</evidence>
<feature type="compositionally biased region" description="Polar residues" evidence="2">
    <location>
        <begin position="1663"/>
        <end position="1678"/>
    </location>
</feature>
<accession>A0ABQ9YBW3</accession>
<evidence type="ECO:0000313" key="3">
    <source>
        <dbReference type="EMBL" id="KAK2961256.1"/>
    </source>
</evidence>
<feature type="region of interest" description="Disordered" evidence="2">
    <location>
        <begin position="117"/>
        <end position="199"/>
    </location>
</feature>
<feature type="compositionally biased region" description="Polar residues" evidence="2">
    <location>
        <begin position="687"/>
        <end position="697"/>
    </location>
</feature>
<evidence type="ECO:0000313" key="4">
    <source>
        <dbReference type="Proteomes" id="UP001281761"/>
    </source>
</evidence>
<proteinExistence type="predicted"/>
<feature type="compositionally biased region" description="Polar residues" evidence="2">
    <location>
        <begin position="1618"/>
        <end position="1638"/>
    </location>
</feature>
<feature type="compositionally biased region" description="Polar residues" evidence="2">
    <location>
        <begin position="424"/>
        <end position="437"/>
    </location>
</feature>
<feature type="region of interest" description="Disordered" evidence="2">
    <location>
        <begin position="940"/>
        <end position="966"/>
    </location>
</feature>
<sequence>MTKEDQDIFDLHLFSSNRYSGGDESDDDVVLKFDQDLPIYSDGEQYHDSIDQHSFKREQEDLIDHHDASRHSTGILSRTLESSLGYDDQIGEMNDDESTPVPQMYTATERQNIEELLTSKGKNTDKVPMTLGQGRAQQSTSLSELLSEEQEEYSYNHEKNDTEGNGIDKEDEQPDRRSPSPSSNRSTPHSLVSQSLSETDQNITAFEDIVAANERIDTLTSQCINMEQDISRLTSTRDAMEKEIARLDNQVLLLKGETIDVLVSEQQDPLFDNTGQGMDSDQTILPHREFGLWSEARRLVAKRTGKEKTEATQLSSLFWKGGKDHPEREVEWRMESALIECMRQSGGDEAQGVPQLTASVPLPRHIRRHSDYPSKTVSASVGEMPVDITFFDAEDEDHPQKEDTVQDDEGSHADRDSAHPLSAATPTSSQNEDSIPSKTHRTIIRNLERVYREENNRLTSVLSRLGEQNEELIMEVAMKSKTIDVLQKAVENKERHESIESVPQVQSPTIQTPEDWLRSETGLSLSEVKNLSKELASARLRNVNLIAQHKKETEDWSQTEMQLKEDEMRVRIQQEQSEEEIAQLQSSLLQAQREKEQLTKDVSTLHTQLQLKAKESEQLQKVNSNMTIERENLARQAAQTQKKVTDLKDQIASSEAEADQLRQDRKQLLTQCESLKTENQTLQRKTADLNKSLSAAESENRSLLKKLDKKEEERQEVVDDIRRQHETELGELTAKLKTLESQFDPEEKERWRQDNEAARDEIEQWKRRVILKENEWRRAEQRIADDINGILLVNNLLDLNSRSVPDLSSRSDKDSTQQALNRISGAIQTLLSQRSAISSEFENEKRKRLEEQQKGEGSRRKCREAEEKLLQAQELIQQLEDRLLDAEQEVKRAERIVLNNEREASDTKKRKDRTAAFSVAQVNQIQQEMRSIAALFKSETPRRTVNSTNSSIVSTSSSTSDLDPQSTLLRDSTLSTRNEEAESIEDHLGLLLSQTHNLRRILVHFLSSHELAKEDHKREVSRLEKFIRNLQQTEEEQKSIARDLHETVERIEAEREVFKGVQAKREQEMSLREKDVKKREDRNRVEQEQLEEKRQKVKEKRATIRQREMELELAEKEMMEARERDKAVEKKAEVALEQEKKEKKQIADTLHQLKLQLLSTNSDLQQARDENERVKQEHSTLVREMRESLEQEKEHSSRIQAMVQTEADRRERIAEDLSAKADELDQTKAELQRIVDKMTQQEQTIAELKRTLLDEQEKRNVEKEKWDRGEVARANERLTLEEERRIIHSENEQVRRENGLLRENCEHLGMELKAAEVKLREYQVGLSSAEDQLRTLSEQFEAVRARSSEGDRWVSQCQAELADVCLSLNRVTERLDWSREEHEKQIQLFEQSEREKTIWRDIVEHLVHVDQALGEMNECVVTLGISPEDTQTRITEYHHSLDQLTAHIEEHIGHITNGVQQLSPRDDPPGYSMSVLVERLTGIHDHLVRIRDTLADQDSARWSQGIALKREKLEAQRTIQELERKLKRTEKEIGALTTRTQQEIQRVAAEQAALEKSVSEKEEEVTTVIKECTALRREKEDILNDNQSLKQRIAELERNEELILDSFRANQIRARSTHGVSPQPSRLRSTGPVSSGARSTPLSQPLPPSNPSSTPKSVRFTPPRSSFVTHTPLNEQGLSPSQYLRTALPPQASSGITNDSTRNPHLPITPHPINPKRFSLTDVPVKFSPDTITFAIGNRDVNT</sequence>
<feature type="coiled-coil region" evidence="1">
    <location>
        <begin position="1013"/>
        <end position="1043"/>
    </location>
</feature>
<feature type="region of interest" description="Disordered" evidence="2">
    <location>
        <begin position="687"/>
        <end position="709"/>
    </location>
</feature>
<feature type="region of interest" description="Disordered" evidence="2">
    <location>
        <begin position="1069"/>
        <end position="1099"/>
    </location>
</feature>
<feature type="coiled-coil region" evidence="1">
    <location>
        <begin position="862"/>
        <end position="903"/>
    </location>
</feature>
<protein>
    <submittedName>
        <fullName evidence="3">Uncharacterized protein</fullName>
    </submittedName>
</protein>
<keyword evidence="1" id="KW-0175">Coiled coil</keyword>
<keyword evidence="4" id="KW-1185">Reference proteome</keyword>
<feature type="compositionally biased region" description="Basic and acidic residues" evidence="2">
    <location>
        <begin position="842"/>
        <end position="862"/>
    </location>
</feature>
<feature type="coiled-coil region" evidence="1">
    <location>
        <begin position="1505"/>
        <end position="1606"/>
    </location>
</feature>
<feature type="region of interest" description="Disordered" evidence="2">
    <location>
        <begin position="841"/>
        <end position="862"/>
    </location>
</feature>
<organism evidence="3 4">
    <name type="scientific">Blattamonas nauphoetae</name>
    <dbReference type="NCBI Taxonomy" id="2049346"/>
    <lineage>
        <taxon>Eukaryota</taxon>
        <taxon>Metamonada</taxon>
        <taxon>Preaxostyla</taxon>
        <taxon>Oxymonadida</taxon>
        <taxon>Blattamonas</taxon>
    </lineage>
</organism>
<feature type="compositionally biased region" description="Basic and acidic residues" evidence="2">
    <location>
        <begin position="698"/>
        <end position="709"/>
    </location>
</feature>
<feature type="region of interest" description="Disordered" evidence="2">
    <location>
        <begin position="1614"/>
        <end position="1678"/>
    </location>
</feature>
<feature type="compositionally biased region" description="Low complexity" evidence="2">
    <location>
        <begin position="944"/>
        <end position="960"/>
    </location>
</feature>
<reference evidence="3 4" key="1">
    <citation type="journal article" date="2022" name="bioRxiv">
        <title>Genomics of Preaxostyla Flagellates Illuminates Evolutionary Transitions and the Path Towards Mitochondrial Loss.</title>
        <authorList>
            <person name="Novak L.V.F."/>
            <person name="Treitli S.C."/>
            <person name="Pyrih J."/>
            <person name="Halakuc P."/>
            <person name="Pipaliya S.V."/>
            <person name="Vacek V."/>
            <person name="Brzon O."/>
            <person name="Soukal P."/>
            <person name="Eme L."/>
            <person name="Dacks J.B."/>
            <person name="Karnkowska A."/>
            <person name="Elias M."/>
            <person name="Hampl V."/>
        </authorList>
    </citation>
    <scope>NUCLEOTIDE SEQUENCE [LARGE SCALE GENOMIC DNA]</scope>
    <source>
        <strain evidence="3">NAU3</strain>
        <tissue evidence="3">Gut</tissue>
    </source>
</reference>
<name>A0ABQ9YBW3_9EUKA</name>
<dbReference type="EMBL" id="JARBJD010000017">
    <property type="protein sequence ID" value="KAK2961256.1"/>
    <property type="molecule type" value="Genomic_DNA"/>
</dbReference>
<feature type="compositionally biased region" description="Basic and acidic residues" evidence="2">
    <location>
        <begin position="398"/>
        <end position="418"/>
    </location>
</feature>
<gene>
    <name evidence="3" type="ORF">BLNAU_3702</name>
</gene>
<feature type="compositionally biased region" description="Low complexity" evidence="2">
    <location>
        <begin position="179"/>
        <end position="190"/>
    </location>
</feature>
<feature type="coiled-coil region" evidence="1">
    <location>
        <begin position="209"/>
        <end position="257"/>
    </location>
</feature>
<feature type="region of interest" description="Disordered" evidence="2">
    <location>
        <begin position="393"/>
        <end position="441"/>
    </location>
</feature>
<feature type="coiled-coil region" evidence="1">
    <location>
        <begin position="1312"/>
        <end position="1346"/>
    </location>
</feature>